<dbReference type="Pfam" id="PF04326">
    <property type="entry name" value="SLFN_AlbA_2"/>
    <property type="match status" value="1"/>
</dbReference>
<feature type="domain" description="Schlafen AlbA-2" evidence="1">
    <location>
        <begin position="23"/>
        <end position="87"/>
    </location>
</feature>
<dbReference type="InterPro" id="IPR007421">
    <property type="entry name" value="Schlafen_AlbA_2_dom"/>
</dbReference>
<keyword evidence="3" id="KW-1185">Reference proteome</keyword>
<dbReference type="RefSeq" id="WP_336469742.1">
    <property type="nucleotide sequence ID" value="NZ_FUKI01000178.1"/>
</dbReference>
<dbReference type="Proteomes" id="UP000195667">
    <property type="component" value="Unassembled WGS sequence"/>
</dbReference>
<accession>A0A1R4HK33</accession>
<dbReference type="InterPro" id="IPR038461">
    <property type="entry name" value="Schlafen_AlbA_2_dom_sf"/>
</dbReference>
<dbReference type="AlphaFoldDB" id="A0A1R4HK33"/>
<protein>
    <submittedName>
        <fullName evidence="2">Putative transcriptional regulator with HTH domain</fullName>
    </submittedName>
</protein>
<proteinExistence type="predicted"/>
<name>A0A1R4HK33_9GAMM</name>
<sequence length="114" mass="12663">MLNIDYLKSKLDNDLPSIIQQGESSRLEFKSSLRWDMAESRINRVLENVILKTLAGFLNSPVGGTLLISVADNGDIIGLEKDYLTLKKPGQDGFEQSLMTAISNRHSAPLFIIL</sequence>
<organism evidence="2 3">
    <name type="scientific">Crenothrix polyspora</name>
    <dbReference type="NCBI Taxonomy" id="360316"/>
    <lineage>
        <taxon>Bacteria</taxon>
        <taxon>Pseudomonadati</taxon>
        <taxon>Pseudomonadota</taxon>
        <taxon>Gammaproteobacteria</taxon>
        <taxon>Methylococcales</taxon>
        <taxon>Crenotrichaceae</taxon>
        <taxon>Crenothrix</taxon>
    </lineage>
</organism>
<reference evidence="3" key="1">
    <citation type="submission" date="2017-02" db="EMBL/GenBank/DDBJ databases">
        <authorList>
            <person name="Daims H."/>
        </authorList>
    </citation>
    <scope>NUCLEOTIDE SEQUENCE [LARGE SCALE GENOMIC DNA]</scope>
</reference>
<evidence type="ECO:0000259" key="1">
    <source>
        <dbReference type="Pfam" id="PF04326"/>
    </source>
</evidence>
<dbReference type="Gene3D" id="3.30.950.30">
    <property type="entry name" value="Schlafen, AAA domain"/>
    <property type="match status" value="1"/>
</dbReference>
<evidence type="ECO:0000313" key="2">
    <source>
        <dbReference type="EMBL" id="SJM96592.1"/>
    </source>
</evidence>
<dbReference type="EMBL" id="FUKI01000178">
    <property type="protein sequence ID" value="SJM96592.1"/>
    <property type="molecule type" value="Genomic_DNA"/>
</dbReference>
<evidence type="ECO:0000313" key="3">
    <source>
        <dbReference type="Proteomes" id="UP000195667"/>
    </source>
</evidence>
<gene>
    <name evidence="2" type="ORF">CRENPOLYSF1_970001</name>
</gene>